<dbReference type="PROSITE" id="PS51710">
    <property type="entry name" value="G_OBG"/>
    <property type="match status" value="1"/>
</dbReference>
<dbReference type="InterPro" id="IPR031167">
    <property type="entry name" value="G_OBG"/>
</dbReference>
<dbReference type="InterPro" id="IPR005225">
    <property type="entry name" value="Small_GTP-bd"/>
</dbReference>
<dbReference type="InterPro" id="IPR018247">
    <property type="entry name" value="EF_Hand_1_Ca_BS"/>
</dbReference>
<evidence type="ECO:0000256" key="5">
    <source>
        <dbReference type="SAM" id="Phobius"/>
    </source>
</evidence>
<keyword evidence="10" id="KW-1185">Reference proteome</keyword>
<protein>
    <submittedName>
        <fullName evidence="9">Developmentally-regulated G-protein 2</fullName>
    </submittedName>
</protein>
<dbReference type="PROSITE" id="PS50222">
    <property type="entry name" value="EF_HAND_2"/>
    <property type="match status" value="4"/>
</dbReference>
<dbReference type="CDD" id="cd17230">
    <property type="entry name" value="TGS_DRG1"/>
    <property type="match status" value="1"/>
</dbReference>
<evidence type="ECO:0000256" key="4">
    <source>
        <dbReference type="SAM" id="MobiDB-lite"/>
    </source>
</evidence>
<dbReference type="PROSITE" id="PS51880">
    <property type="entry name" value="TGS"/>
    <property type="match status" value="1"/>
</dbReference>
<dbReference type="InterPro" id="IPR045001">
    <property type="entry name" value="DRG"/>
</dbReference>
<dbReference type="GO" id="GO:0005525">
    <property type="term" value="F:GTP binding"/>
    <property type="evidence" value="ECO:0007669"/>
    <property type="project" value="UniProtKB-KW"/>
</dbReference>
<feature type="domain" description="EF-hand" evidence="6">
    <location>
        <begin position="696"/>
        <end position="718"/>
    </location>
</feature>
<dbReference type="SUPFAM" id="SSF52540">
    <property type="entry name" value="P-loop containing nucleoside triphosphate hydrolases"/>
    <property type="match status" value="1"/>
</dbReference>
<dbReference type="GO" id="GO:0003924">
    <property type="term" value="F:GTPase activity"/>
    <property type="evidence" value="ECO:0007669"/>
    <property type="project" value="InterPro"/>
</dbReference>
<comment type="caution">
    <text evidence="9">The sequence shown here is derived from an EMBL/GenBank/DDBJ whole genome shotgun (WGS) entry which is preliminary data.</text>
</comment>
<dbReference type="EMBL" id="LWDX02061938">
    <property type="protein sequence ID" value="OEL16796.1"/>
    <property type="molecule type" value="Genomic_DNA"/>
</dbReference>
<dbReference type="PROSITE" id="PS00018">
    <property type="entry name" value="EF_HAND_1"/>
    <property type="match status" value="4"/>
</dbReference>
<dbReference type="Pfam" id="PF01926">
    <property type="entry name" value="MMR_HSR1"/>
    <property type="match status" value="1"/>
</dbReference>
<dbReference type="InterPro" id="IPR006073">
    <property type="entry name" value="GTP-bd"/>
</dbReference>
<dbReference type="SMART" id="SM00054">
    <property type="entry name" value="EFh"/>
    <property type="match status" value="5"/>
</dbReference>
<dbReference type="PANTHER" id="PTHR43127">
    <property type="entry name" value="DEVELOPMENTALLY-REGULATED GTP-BINDING PROTEIN 2"/>
    <property type="match status" value="1"/>
</dbReference>
<sequence length="820" mass="90761">MVSPARGATSISTATSVRLTASPFTAAPTRGSSRSPPVLPAGADPAAVSAARSRAVISGAVASGTPSGPMTMDGLHGSLEYHLGQLKAKLAKLRTQLLEPPKGSSGGGDGFEVTKFGHGRVALIGFPSVGKSTLLTMLTGTHSEAASYEFTTLTCIPGIIHYNDTKIQLLDLPGIIEGASEGKGRGRQVIAVAKSSDLVLMVLDASKSEGHRQILTRELEAVGLRLNKRPPQVSPLTHIDEKLCYQILHEYKIHNAEVLFREDATVDDLIDVIEGNRNETICPVQLNLDRLLARMWEEMGLVRVYTKPQGQQPDFTDPVVLSTVCSLLLYAFHLLLLQGTGRTGWLTPFVLCHQDRGGCTVEDFCNHIHRSLLKDVKYVLVWGTSARHYPQHCGLSHGLQDEDVVQIVKKKSLHPSPDLSPAMAPPAAVATAGRKSPATVILLYVACAFVLLLLLASYSPRLQPNAHGRSLHRRLKLHPKSFPSSAAASSGAASGGSGEQHQQHHAASFDPAIAELERRLDDKEWEREHYRLLHGDEDGGEPDDHMKEWEQFLKEEEDFINDDDRFNVADRIRALFPKIDVAPTDGFVSLDELTSWNLEQARADQHHRSAREMELYDKNGDGIVSFGAFNALRQESHGEGNMLGFPWWKEEHFNASDANGDGFLNKAEFNDFLNPSDSDNPKIINLLCRQETRQRDKDGDGKLNFDEYFNGLHDHIHGYDDGNADISHIGNMTAAKDRFSKLDKDNDGFISDHELEPVLDKLYLSERYYARQQATHAISEADKDHDGRLTLDEMIENPYAFYGSVYLSDDEEDYFHDEFR</sequence>
<evidence type="ECO:0000313" key="9">
    <source>
        <dbReference type="EMBL" id="OEL16796.1"/>
    </source>
</evidence>
<evidence type="ECO:0000259" key="6">
    <source>
        <dbReference type="PROSITE" id="PS50222"/>
    </source>
</evidence>
<dbReference type="SUPFAM" id="SSF81271">
    <property type="entry name" value="TGS-like"/>
    <property type="match status" value="1"/>
</dbReference>
<keyword evidence="1" id="KW-0547">Nucleotide-binding</keyword>
<dbReference type="InterPro" id="IPR011992">
    <property type="entry name" value="EF-hand-dom_pair"/>
</dbReference>
<gene>
    <name evidence="9" type="ORF">BAE44_0022186</name>
</gene>
<keyword evidence="5" id="KW-0812">Transmembrane</keyword>
<dbReference type="GO" id="GO:0005509">
    <property type="term" value="F:calcium ion binding"/>
    <property type="evidence" value="ECO:0007669"/>
    <property type="project" value="InterPro"/>
</dbReference>
<dbReference type="Gene3D" id="3.10.20.30">
    <property type="match status" value="2"/>
</dbReference>
<accession>A0A1E5UV84</accession>
<feature type="transmembrane region" description="Helical" evidence="5">
    <location>
        <begin position="441"/>
        <end position="459"/>
    </location>
</feature>
<dbReference type="Gene3D" id="6.10.140.1070">
    <property type="match status" value="1"/>
</dbReference>
<dbReference type="Pfam" id="PF13202">
    <property type="entry name" value="EF-hand_5"/>
    <property type="match status" value="1"/>
</dbReference>
<dbReference type="Proteomes" id="UP000095767">
    <property type="component" value="Unassembled WGS sequence"/>
</dbReference>
<dbReference type="FunFam" id="1.10.238.10:FF:000328">
    <property type="entry name" value="Calcium-binding EF hand family protein"/>
    <property type="match status" value="1"/>
</dbReference>
<evidence type="ECO:0000259" key="8">
    <source>
        <dbReference type="PROSITE" id="PS51880"/>
    </source>
</evidence>
<dbReference type="InterPro" id="IPR004095">
    <property type="entry name" value="TGS"/>
</dbReference>
<dbReference type="Gene3D" id="1.10.238.10">
    <property type="entry name" value="EF-hand"/>
    <property type="match status" value="3"/>
</dbReference>
<name>A0A1E5UV84_9POAL</name>
<feature type="domain" description="TGS" evidence="8">
    <location>
        <begin position="300"/>
        <end position="409"/>
    </location>
</feature>
<evidence type="ECO:0000313" key="10">
    <source>
        <dbReference type="Proteomes" id="UP000095767"/>
    </source>
</evidence>
<dbReference type="PROSITE" id="PS00905">
    <property type="entry name" value="GTP1_OBG"/>
    <property type="match status" value="1"/>
</dbReference>
<evidence type="ECO:0000256" key="3">
    <source>
        <dbReference type="ARBA" id="ARBA00023134"/>
    </source>
</evidence>
<keyword evidence="5" id="KW-0472">Membrane</keyword>
<feature type="transmembrane region" description="Helical" evidence="5">
    <location>
        <begin position="319"/>
        <end position="337"/>
    </location>
</feature>
<dbReference type="SUPFAM" id="SSF47473">
    <property type="entry name" value="EF-hand"/>
    <property type="match status" value="2"/>
</dbReference>
<reference evidence="9 10" key="1">
    <citation type="submission" date="2016-09" db="EMBL/GenBank/DDBJ databases">
        <title>The draft genome of Dichanthelium oligosanthes: A C3 panicoid grass species.</title>
        <authorList>
            <person name="Studer A.J."/>
            <person name="Schnable J.C."/>
            <person name="Brutnell T.P."/>
        </authorList>
    </citation>
    <scope>NUCLEOTIDE SEQUENCE [LARGE SCALE GENOMIC DNA]</scope>
    <source>
        <strain evidence="10">cv. Kellogg 1175</strain>
        <tissue evidence="9">Leaf</tissue>
    </source>
</reference>
<organism evidence="9 10">
    <name type="scientific">Dichanthelium oligosanthes</name>
    <dbReference type="NCBI Taxonomy" id="888268"/>
    <lineage>
        <taxon>Eukaryota</taxon>
        <taxon>Viridiplantae</taxon>
        <taxon>Streptophyta</taxon>
        <taxon>Embryophyta</taxon>
        <taxon>Tracheophyta</taxon>
        <taxon>Spermatophyta</taxon>
        <taxon>Magnoliopsida</taxon>
        <taxon>Liliopsida</taxon>
        <taxon>Poales</taxon>
        <taxon>Poaceae</taxon>
        <taxon>PACMAD clade</taxon>
        <taxon>Panicoideae</taxon>
        <taxon>Panicodae</taxon>
        <taxon>Paniceae</taxon>
        <taxon>Dichantheliinae</taxon>
        <taxon>Dichanthelium</taxon>
    </lineage>
</organism>
<dbReference type="STRING" id="888268.A0A1E5UV84"/>
<dbReference type="Gene3D" id="3.40.50.300">
    <property type="entry name" value="P-loop containing nucleotide triphosphate hydrolases"/>
    <property type="match status" value="1"/>
</dbReference>
<keyword evidence="2" id="KW-0106">Calcium</keyword>
<dbReference type="PRINTS" id="PR00326">
    <property type="entry name" value="GTP1OBG"/>
</dbReference>
<evidence type="ECO:0000259" key="7">
    <source>
        <dbReference type="PROSITE" id="PS51710"/>
    </source>
</evidence>
<feature type="domain" description="OBG-type G" evidence="7">
    <location>
        <begin position="119"/>
        <end position="230"/>
    </location>
</feature>
<proteinExistence type="predicted"/>
<dbReference type="Pfam" id="PF13499">
    <property type="entry name" value="EF-hand_7"/>
    <property type="match status" value="1"/>
</dbReference>
<dbReference type="InterPro" id="IPR031662">
    <property type="entry name" value="GTP-binding_2"/>
</dbReference>
<keyword evidence="5" id="KW-1133">Transmembrane helix</keyword>
<dbReference type="InterPro" id="IPR002048">
    <property type="entry name" value="EF_hand_dom"/>
</dbReference>
<dbReference type="Pfam" id="PF02824">
    <property type="entry name" value="TGS"/>
    <property type="match status" value="1"/>
</dbReference>
<dbReference type="InterPro" id="IPR012675">
    <property type="entry name" value="Beta-grasp_dom_sf"/>
</dbReference>
<feature type="domain" description="EF-hand" evidence="6">
    <location>
        <begin position="650"/>
        <end position="679"/>
    </location>
</feature>
<dbReference type="Pfam" id="PF16897">
    <property type="entry name" value="MMR_HSR1_Xtn"/>
    <property type="match status" value="1"/>
</dbReference>
<evidence type="ECO:0000256" key="2">
    <source>
        <dbReference type="ARBA" id="ARBA00022837"/>
    </source>
</evidence>
<feature type="domain" description="EF-hand" evidence="6">
    <location>
        <begin position="769"/>
        <end position="804"/>
    </location>
</feature>
<dbReference type="OrthoDB" id="293868at2759"/>
<dbReference type="FunFam" id="3.40.50.300:FF:001436">
    <property type="entry name" value="Developmentally-regulated GTP-binding protein"/>
    <property type="match status" value="1"/>
</dbReference>
<feature type="domain" description="EF-hand" evidence="6">
    <location>
        <begin position="730"/>
        <end position="765"/>
    </location>
</feature>
<feature type="region of interest" description="Disordered" evidence="4">
    <location>
        <begin position="481"/>
        <end position="507"/>
    </location>
</feature>
<dbReference type="InterPro" id="IPR006074">
    <property type="entry name" value="GTP1-OBG_CS"/>
</dbReference>
<evidence type="ECO:0000256" key="1">
    <source>
        <dbReference type="ARBA" id="ARBA00022741"/>
    </source>
</evidence>
<dbReference type="InterPro" id="IPR012676">
    <property type="entry name" value="TGS-like"/>
</dbReference>
<keyword evidence="3" id="KW-0342">GTP-binding</keyword>
<feature type="region of interest" description="Disordered" evidence="4">
    <location>
        <begin position="22"/>
        <end position="45"/>
    </location>
</feature>
<dbReference type="CDD" id="cd01896">
    <property type="entry name" value="DRG"/>
    <property type="match status" value="1"/>
</dbReference>
<dbReference type="NCBIfam" id="TIGR00231">
    <property type="entry name" value="small_GTP"/>
    <property type="match status" value="1"/>
</dbReference>
<dbReference type="AlphaFoldDB" id="A0A1E5UV84"/>
<dbReference type="InterPro" id="IPR027417">
    <property type="entry name" value="P-loop_NTPase"/>
</dbReference>